<dbReference type="AlphaFoldDB" id="A0A9D3VDK9"/>
<accession>A0A9D3VDK9</accession>
<organism evidence="1 2">
    <name type="scientific">Gossypium stocksii</name>
    <dbReference type="NCBI Taxonomy" id="47602"/>
    <lineage>
        <taxon>Eukaryota</taxon>
        <taxon>Viridiplantae</taxon>
        <taxon>Streptophyta</taxon>
        <taxon>Embryophyta</taxon>
        <taxon>Tracheophyta</taxon>
        <taxon>Spermatophyta</taxon>
        <taxon>Magnoliopsida</taxon>
        <taxon>eudicotyledons</taxon>
        <taxon>Gunneridae</taxon>
        <taxon>Pentapetalae</taxon>
        <taxon>rosids</taxon>
        <taxon>malvids</taxon>
        <taxon>Malvales</taxon>
        <taxon>Malvaceae</taxon>
        <taxon>Malvoideae</taxon>
        <taxon>Gossypium</taxon>
    </lineage>
</organism>
<reference evidence="1 2" key="1">
    <citation type="journal article" date="2021" name="Plant Biotechnol. J.">
        <title>Multi-omics assisted identification of the key and species-specific regulatory components of drought-tolerant mechanisms in Gossypium stocksii.</title>
        <authorList>
            <person name="Yu D."/>
            <person name="Ke L."/>
            <person name="Zhang D."/>
            <person name="Wu Y."/>
            <person name="Sun Y."/>
            <person name="Mei J."/>
            <person name="Sun J."/>
            <person name="Sun Y."/>
        </authorList>
    </citation>
    <scope>NUCLEOTIDE SEQUENCE [LARGE SCALE GENOMIC DNA]</scope>
    <source>
        <strain evidence="2">cv. E1</strain>
        <tissue evidence="1">Leaf</tissue>
    </source>
</reference>
<sequence>MSLPASLSSTLRTKKSLQLFASRETAIMMVYQNLLKGNQEWNATVGHATNPSAEGGDDQAVKALEATPNKKQFVVFMNKLIKNLTLELDAKKKETFKKNNEGATKFLLFKLKDFQIFVRDDR</sequence>
<dbReference type="OrthoDB" id="10391533at2759"/>
<dbReference type="Proteomes" id="UP000828251">
    <property type="component" value="Unassembled WGS sequence"/>
</dbReference>
<comment type="caution">
    <text evidence="1">The sequence shown here is derived from an EMBL/GenBank/DDBJ whole genome shotgun (WGS) entry which is preliminary data.</text>
</comment>
<keyword evidence="2" id="KW-1185">Reference proteome</keyword>
<protein>
    <submittedName>
        <fullName evidence="1">Uncharacterized protein</fullName>
    </submittedName>
</protein>
<evidence type="ECO:0000313" key="1">
    <source>
        <dbReference type="EMBL" id="KAH1080522.1"/>
    </source>
</evidence>
<proteinExistence type="predicted"/>
<name>A0A9D3VDK9_9ROSI</name>
<dbReference type="EMBL" id="JAIQCV010000007">
    <property type="protein sequence ID" value="KAH1080522.1"/>
    <property type="molecule type" value="Genomic_DNA"/>
</dbReference>
<dbReference type="SUPFAM" id="SSF51316">
    <property type="entry name" value="Mss4-like"/>
    <property type="match status" value="1"/>
</dbReference>
<evidence type="ECO:0000313" key="2">
    <source>
        <dbReference type="Proteomes" id="UP000828251"/>
    </source>
</evidence>
<dbReference type="InterPro" id="IPR011057">
    <property type="entry name" value="Mss4-like_sf"/>
</dbReference>
<gene>
    <name evidence="1" type="ORF">J1N35_020283</name>
</gene>